<evidence type="ECO:0000313" key="1">
    <source>
        <dbReference type="EMBL" id="SQF41995.1"/>
    </source>
</evidence>
<dbReference type="AlphaFoldDB" id="A0AB38G5N8"/>
<organism evidence="1 2">
    <name type="scientific">Streptococcus lutetiensis</name>
    <dbReference type="NCBI Taxonomy" id="150055"/>
    <lineage>
        <taxon>Bacteria</taxon>
        <taxon>Bacillati</taxon>
        <taxon>Bacillota</taxon>
        <taxon>Bacilli</taxon>
        <taxon>Lactobacillales</taxon>
        <taxon>Streptococcaceae</taxon>
        <taxon>Streptococcus</taxon>
    </lineage>
</organism>
<name>A0AB38G5N8_9STRE</name>
<accession>A0AB38G5N8</accession>
<evidence type="ECO:0000313" key="2">
    <source>
        <dbReference type="Proteomes" id="UP000248954"/>
    </source>
</evidence>
<protein>
    <recommendedName>
        <fullName evidence="3">Phage protein</fullName>
    </recommendedName>
</protein>
<gene>
    <name evidence="1" type="ORF">NCTC8738_00772</name>
</gene>
<reference evidence="1 2" key="1">
    <citation type="submission" date="2018-06" db="EMBL/GenBank/DDBJ databases">
        <authorList>
            <consortium name="Pathogen Informatics"/>
            <person name="Doyle S."/>
        </authorList>
    </citation>
    <scope>NUCLEOTIDE SEQUENCE [LARGE SCALE GENOMIC DNA]</scope>
    <source>
        <strain evidence="1 2">NCTC8738</strain>
    </source>
</reference>
<dbReference type="RefSeq" id="WP_111698441.1">
    <property type="nucleotide sequence ID" value="NZ_CP066277.1"/>
</dbReference>
<proteinExistence type="predicted"/>
<dbReference type="EMBL" id="LS483348">
    <property type="protein sequence ID" value="SQF41995.1"/>
    <property type="molecule type" value="Genomic_DNA"/>
</dbReference>
<evidence type="ECO:0008006" key="3">
    <source>
        <dbReference type="Google" id="ProtNLM"/>
    </source>
</evidence>
<dbReference type="Proteomes" id="UP000248954">
    <property type="component" value="Chromosome 1"/>
</dbReference>
<sequence length="77" mass="9128">MKITDLKRVNKLKSEYDLLADIVSSHKIKSIKCVSFMQVHEYELPRSERLGQKITRAILDYMVEIRKELKELGVEYE</sequence>